<gene>
    <name evidence="2" type="ORF">IAA42_01455</name>
</gene>
<dbReference type="GO" id="GO:0016758">
    <property type="term" value="F:hexosyltransferase activity"/>
    <property type="evidence" value="ECO:0007669"/>
    <property type="project" value="UniProtKB-ARBA"/>
</dbReference>
<dbReference type="Pfam" id="PF00535">
    <property type="entry name" value="Glycos_transf_2"/>
    <property type="match status" value="1"/>
</dbReference>
<dbReference type="InterPro" id="IPR001173">
    <property type="entry name" value="Glyco_trans_2-like"/>
</dbReference>
<comment type="caution">
    <text evidence="2">The sequence shown here is derived from an EMBL/GenBank/DDBJ whole genome shotgun (WGS) entry which is preliminary data.</text>
</comment>
<reference evidence="2" key="2">
    <citation type="submission" date="2021-04" db="EMBL/GenBank/DDBJ databases">
        <authorList>
            <person name="Gilroy R."/>
        </authorList>
    </citation>
    <scope>NUCLEOTIDE SEQUENCE</scope>
    <source>
        <strain evidence="2">ChiHjej10B9-743</strain>
    </source>
</reference>
<proteinExistence type="predicted"/>
<dbReference type="Gene3D" id="3.90.550.10">
    <property type="entry name" value="Spore Coat Polysaccharide Biosynthesis Protein SpsA, Chain A"/>
    <property type="match status" value="1"/>
</dbReference>
<keyword evidence="2" id="KW-0328">Glycosyltransferase</keyword>
<dbReference type="SUPFAM" id="SSF53448">
    <property type="entry name" value="Nucleotide-diphospho-sugar transferases"/>
    <property type="match status" value="1"/>
</dbReference>
<dbReference type="InterPro" id="IPR029044">
    <property type="entry name" value="Nucleotide-diphossugar_trans"/>
</dbReference>
<keyword evidence="2" id="KW-0808">Transferase</keyword>
<organism evidence="2 3">
    <name type="scientific">Candidatus Olsenella excrementavium</name>
    <dbReference type="NCBI Taxonomy" id="2838709"/>
    <lineage>
        <taxon>Bacteria</taxon>
        <taxon>Bacillati</taxon>
        <taxon>Actinomycetota</taxon>
        <taxon>Coriobacteriia</taxon>
        <taxon>Coriobacteriales</taxon>
        <taxon>Atopobiaceae</taxon>
        <taxon>Olsenella</taxon>
    </lineage>
</organism>
<name>A0A9D1ZA70_9ACTN</name>
<protein>
    <submittedName>
        <fullName evidence="2">Glycosyltransferase</fullName>
        <ecNumber evidence="2">2.4.-.-</ecNumber>
    </submittedName>
</protein>
<feature type="domain" description="Glycosyltransferase 2-like" evidence="1">
    <location>
        <begin position="7"/>
        <end position="141"/>
    </location>
</feature>
<sequence length="322" mass="37130">MSSPLVSIVVSVYNHRPYIEECLRGILAQRVNFEYEVLVGDDCSPDGTADLLRELRPQFPDNFSFILHEKNLGAVKNGEDLYARARGTYLVDLEGDDFFTYEGKLQAQVDYLQAHPECSATYTHCVVVGEDSRPNGERYPDCPTQTYTFKDHFYCRLPGQSGTLVCRREQYLAARTAFMEMREFDYYPGDRRNAFLFLCAGTVHVFCEPWSAYRHVKKEGSTSYSSTVRFDDAYAQNEVGYGRTLVAYAQRYGSEEALLYARRTYYRLMLKWGADRRSSLRLGDALRQLLHEPSDRPALLFSQLRWRLVLGLRVLRGMPVDL</sequence>
<dbReference type="Proteomes" id="UP000824133">
    <property type="component" value="Unassembled WGS sequence"/>
</dbReference>
<dbReference type="EC" id="2.4.-.-" evidence="2"/>
<dbReference type="PANTHER" id="PTHR22916:SF3">
    <property type="entry name" value="UDP-GLCNAC:BETAGAL BETA-1,3-N-ACETYLGLUCOSAMINYLTRANSFERASE-LIKE PROTEIN 1"/>
    <property type="match status" value="1"/>
</dbReference>
<dbReference type="EMBL" id="DXCP01000006">
    <property type="protein sequence ID" value="HIY79089.1"/>
    <property type="molecule type" value="Genomic_DNA"/>
</dbReference>
<dbReference type="PANTHER" id="PTHR22916">
    <property type="entry name" value="GLYCOSYLTRANSFERASE"/>
    <property type="match status" value="1"/>
</dbReference>
<dbReference type="AlphaFoldDB" id="A0A9D1ZA70"/>
<evidence type="ECO:0000313" key="2">
    <source>
        <dbReference type="EMBL" id="HIY79089.1"/>
    </source>
</evidence>
<evidence type="ECO:0000259" key="1">
    <source>
        <dbReference type="Pfam" id="PF00535"/>
    </source>
</evidence>
<accession>A0A9D1ZA70</accession>
<reference evidence="2" key="1">
    <citation type="journal article" date="2021" name="PeerJ">
        <title>Extensive microbial diversity within the chicken gut microbiome revealed by metagenomics and culture.</title>
        <authorList>
            <person name="Gilroy R."/>
            <person name="Ravi A."/>
            <person name="Getino M."/>
            <person name="Pursley I."/>
            <person name="Horton D.L."/>
            <person name="Alikhan N.F."/>
            <person name="Baker D."/>
            <person name="Gharbi K."/>
            <person name="Hall N."/>
            <person name="Watson M."/>
            <person name="Adriaenssens E.M."/>
            <person name="Foster-Nyarko E."/>
            <person name="Jarju S."/>
            <person name="Secka A."/>
            <person name="Antonio M."/>
            <person name="Oren A."/>
            <person name="Chaudhuri R.R."/>
            <person name="La Ragione R."/>
            <person name="Hildebrand F."/>
            <person name="Pallen M.J."/>
        </authorList>
    </citation>
    <scope>NUCLEOTIDE SEQUENCE</scope>
    <source>
        <strain evidence="2">ChiHjej10B9-743</strain>
    </source>
</reference>
<evidence type="ECO:0000313" key="3">
    <source>
        <dbReference type="Proteomes" id="UP000824133"/>
    </source>
</evidence>